<reference evidence="2" key="3">
    <citation type="submission" date="2021-05" db="UniProtKB">
        <authorList>
            <consortium name="EnsemblPlants"/>
        </authorList>
    </citation>
    <scope>IDENTIFICATION</scope>
    <source>
        <strain evidence="2">cv. B73</strain>
    </source>
</reference>
<dbReference type="AlphaFoldDB" id="A0A804UMF2"/>
<dbReference type="EnsemblPlants" id="Zm00001eb426570_T001">
    <property type="protein sequence ID" value="Zm00001eb426570_P001"/>
    <property type="gene ID" value="Zm00001eb426570"/>
</dbReference>
<evidence type="ECO:0000313" key="2">
    <source>
        <dbReference type="EnsemblPlants" id="Zm00001eb426570_P001"/>
    </source>
</evidence>
<evidence type="ECO:0000313" key="3">
    <source>
        <dbReference type="Proteomes" id="UP000007305"/>
    </source>
</evidence>
<reference evidence="2" key="2">
    <citation type="submission" date="2019-07" db="EMBL/GenBank/DDBJ databases">
        <authorList>
            <person name="Seetharam A."/>
            <person name="Woodhouse M."/>
            <person name="Cannon E."/>
        </authorList>
    </citation>
    <scope>NUCLEOTIDE SEQUENCE [LARGE SCALE GENOMIC DNA]</scope>
    <source>
        <strain evidence="2">cv. B73</strain>
    </source>
</reference>
<dbReference type="Gramene" id="Zm00001eb426570_T001">
    <property type="protein sequence ID" value="Zm00001eb426570_P001"/>
    <property type="gene ID" value="Zm00001eb426570"/>
</dbReference>
<organism evidence="2 3">
    <name type="scientific">Zea mays</name>
    <name type="common">Maize</name>
    <dbReference type="NCBI Taxonomy" id="4577"/>
    <lineage>
        <taxon>Eukaryota</taxon>
        <taxon>Viridiplantae</taxon>
        <taxon>Streptophyta</taxon>
        <taxon>Embryophyta</taxon>
        <taxon>Tracheophyta</taxon>
        <taxon>Spermatophyta</taxon>
        <taxon>Magnoliopsida</taxon>
        <taxon>Liliopsida</taxon>
        <taxon>Poales</taxon>
        <taxon>Poaceae</taxon>
        <taxon>PACMAD clade</taxon>
        <taxon>Panicoideae</taxon>
        <taxon>Andropogonodae</taxon>
        <taxon>Andropogoneae</taxon>
        <taxon>Tripsacinae</taxon>
        <taxon>Zea</taxon>
    </lineage>
</organism>
<evidence type="ECO:0000256" key="1">
    <source>
        <dbReference type="SAM" id="MobiDB-lite"/>
    </source>
</evidence>
<feature type="compositionally biased region" description="Polar residues" evidence="1">
    <location>
        <begin position="97"/>
        <end position="111"/>
    </location>
</feature>
<name>A0A804UMF2_MAIZE</name>
<feature type="compositionally biased region" description="Basic residues" evidence="1">
    <location>
        <begin position="77"/>
        <end position="87"/>
    </location>
</feature>
<feature type="compositionally biased region" description="Basic and acidic residues" evidence="1">
    <location>
        <begin position="1"/>
        <end position="15"/>
    </location>
</feature>
<dbReference type="Proteomes" id="UP000007305">
    <property type="component" value="Chromosome 10"/>
</dbReference>
<dbReference type="InParanoid" id="A0A804UMF2"/>
<reference evidence="3" key="1">
    <citation type="journal article" date="2009" name="Science">
        <title>The B73 maize genome: complexity, diversity, and dynamics.</title>
        <authorList>
            <person name="Schnable P.S."/>
            <person name="Ware D."/>
            <person name="Fulton R.S."/>
            <person name="Stein J.C."/>
            <person name="Wei F."/>
            <person name="Pasternak S."/>
            <person name="Liang C."/>
            <person name="Zhang J."/>
            <person name="Fulton L."/>
            <person name="Graves T.A."/>
            <person name="Minx P."/>
            <person name="Reily A.D."/>
            <person name="Courtney L."/>
            <person name="Kruchowski S.S."/>
            <person name="Tomlinson C."/>
            <person name="Strong C."/>
            <person name="Delehaunty K."/>
            <person name="Fronick C."/>
            <person name="Courtney B."/>
            <person name="Rock S.M."/>
            <person name="Belter E."/>
            <person name="Du F."/>
            <person name="Kim K."/>
            <person name="Abbott R.M."/>
            <person name="Cotton M."/>
            <person name="Levy A."/>
            <person name="Marchetto P."/>
            <person name="Ochoa K."/>
            <person name="Jackson S.M."/>
            <person name="Gillam B."/>
            <person name="Chen W."/>
            <person name="Yan L."/>
            <person name="Higginbotham J."/>
            <person name="Cardenas M."/>
            <person name="Waligorski J."/>
            <person name="Applebaum E."/>
            <person name="Phelps L."/>
            <person name="Falcone J."/>
            <person name="Kanchi K."/>
            <person name="Thane T."/>
            <person name="Scimone A."/>
            <person name="Thane N."/>
            <person name="Henke J."/>
            <person name="Wang T."/>
            <person name="Ruppert J."/>
            <person name="Shah N."/>
            <person name="Rotter K."/>
            <person name="Hodges J."/>
            <person name="Ingenthron E."/>
            <person name="Cordes M."/>
            <person name="Kohlberg S."/>
            <person name="Sgro J."/>
            <person name="Delgado B."/>
            <person name="Mead K."/>
            <person name="Chinwalla A."/>
            <person name="Leonard S."/>
            <person name="Crouse K."/>
            <person name="Collura K."/>
            <person name="Kudrna D."/>
            <person name="Currie J."/>
            <person name="He R."/>
            <person name="Angelova A."/>
            <person name="Rajasekar S."/>
            <person name="Mueller T."/>
            <person name="Lomeli R."/>
            <person name="Scara G."/>
            <person name="Ko A."/>
            <person name="Delaney K."/>
            <person name="Wissotski M."/>
            <person name="Lopez G."/>
            <person name="Campos D."/>
            <person name="Braidotti M."/>
            <person name="Ashley E."/>
            <person name="Golser W."/>
            <person name="Kim H."/>
            <person name="Lee S."/>
            <person name="Lin J."/>
            <person name="Dujmic Z."/>
            <person name="Kim W."/>
            <person name="Talag J."/>
            <person name="Zuccolo A."/>
            <person name="Fan C."/>
            <person name="Sebastian A."/>
            <person name="Kramer M."/>
            <person name="Spiegel L."/>
            <person name="Nascimento L."/>
            <person name="Zutavern T."/>
            <person name="Miller B."/>
            <person name="Ambroise C."/>
            <person name="Muller S."/>
            <person name="Spooner W."/>
            <person name="Narechania A."/>
            <person name="Ren L."/>
            <person name="Wei S."/>
            <person name="Kumari S."/>
            <person name="Faga B."/>
            <person name="Levy M.J."/>
            <person name="McMahan L."/>
            <person name="Van Buren P."/>
            <person name="Vaughn M.W."/>
            <person name="Ying K."/>
            <person name="Yeh C.-T."/>
            <person name="Emrich S.J."/>
            <person name="Jia Y."/>
            <person name="Kalyanaraman A."/>
            <person name="Hsia A.-P."/>
            <person name="Barbazuk W.B."/>
            <person name="Baucom R.S."/>
            <person name="Brutnell T.P."/>
            <person name="Carpita N.C."/>
            <person name="Chaparro C."/>
            <person name="Chia J.-M."/>
            <person name="Deragon J.-M."/>
            <person name="Estill J.C."/>
            <person name="Fu Y."/>
            <person name="Jeddeloh J.A."/>
            <person name="Han Y."/>
            <person name="Lee H."/>
            <person name="Li P."/>
            <person name="Lisch D.R."/>
            <person name="Liu S."/>
            <person name="Liu Z."/>
            <person name="Nagel D.H."/>
            <person name="McCann M.C."/>
            <person name="SanMiguel P."/>
            <person name="Myers A.M."/>
            <person name="Nettleton D."/>
            <person name="Nguyen J."/>
            <person name="Penning B.W."/>
            <person name="Ponnala L."/>
            <person name="Schneider K.L."/>
            <person name="Schwartz D.C."/>
            <person name="Sharma A."/>
            <person name="Soderlund C."/>
            <person name="Springer N.M."/>
            <person name="Sun Q."/>
            <person name="Wang H."/>
            <person name="Waterman M."/>
            <person name="Westerman R."/>
            <person name="Wolfgruber T.K."/>
            <person name="Yang L."/>
            <person name="Yu Y."/>
            <person name="Zhang L."/>
            <person name="Zhou S."/>
            <person name="Zhu Q."/>
            <person name="Bennetzen J.L."/>
            <person name="Dawe R.K."/>
            <person name="Jiang J."/>
            <person name="Jiang N."/>
            <person name="Presting G.G."/>
            <person name="Wessler S.R."/>
            <person name="Aluru S."/>
            <person name="Martienssen R.A."/>
            <person name="Clifton S.W."/>
            <person name="McCombie W.R."/>
            <person name="Wing R.A."/>
            <person name="Wilson R.K."/>
        </authorList>
    </citation>
    <scope>NUCLEOTIDE SEQUENCE [LARGE SCALE GENOMIC DNA]</scope>
    <source>
        <strain evidence="3">cv. B73</strain>
    </source>
</reference>
<accession>A0A804UMF2</accession>
<protein>
    <submittedName>
        <fullName evidence="2">Uncharacterized protein</fullName>
    </submittedName>
</protein>
<keyword evidence="3" id="KW-1185">Reference proteome</keyword>
<feature type="region of interest" description="Disordered" evidence="1">
    <location>
        <begin position="1"/>
        <end position="45"/>
    </location>
</feature>
<proteinExistence type="predicted"/>
<sequence length="111" mass="11873">MLDYRKNHFRRKEDASTSVDNDTEFRGEKSSAGPRNLISEKGNDVTTTTLAESPVSVYAPVCFPVIMAAAAAGAKAVRGRPSARPRRSTPPDRHSGSPASVSPETCPDNIS</sequence>
<feature type="region of interest" description="Disordered" evidence="1">
    <location>
        <begin position="74"/>
        <end position="111"/>
    </location>
</feature>